<keyword evidence="6" id="KW-0812">Transmembrane</keyword>
<gene>
    <name evidence="8" type="ORF">BRENAR_LOCUS4316</name>
</gene>
<protein>
    <recommendedName>
        <fullName evidence="4">1-acyl-sn-glycerol-3-phosphate acyltransferase</fullName>
        <ecNumber evidence="4">2.3.1.51</ecNumber>
    </recommendedName>
</protein>
<evidence type="ECO:0000256" key="3">
    <source>
        <dbReference type="ARBA" id="ARBA00023315"/>
    </source>
</evidence>
<dbReference type="InterPro" id="IPR002123">
    <property type="entry name" value="Plipid/glycerol_acylTrfase"/>
</dbReference>
<evidence type="ECO:0000259" key="7">
    <source>
        <dbReference type="SMART" id="SM00563"/>
    </source>
</evidence>
<dbReference type="STRING" id="13370.A0A448YRQ6"/>
<keyword evidence="4" id="KW-1208">Phospholipid metabolism</keyword>
<feature type="compositionally biased region" description="Polar residues" evidence="5">
    <location>
        <begin position="298"/>
        <end position="308"/>
    </location>
</feature>
<dbReference type="GO" id="GO:0006654">
    <property type="term" value="P:phosphatidic acid biosynthetic process"/>
    <property type="evidence" value="ECO:0007669"/>
    <property type="project" value="TreeGrafter"/>
</dbReference>
<keyword evidence="2 4" id="KW-0808">Transferase</keyword>
<feature type="transmembrane region" description="Helical" evidence="6">
    <location>
        <begin position="40"/>
        <end position="61"/>
    </location>
</feature>
<dbReference type="Proteomes" id="UP000290900">
    <property type="component" value="Unassembled WGS sequence"/>
</dbReference>
<keyword evidence="6" id="KW-1133">Transmembrane helix</keyword>
<evidence type="ECO:0000256" key="1">
    <source>
        <dbReference type="ARBA" id="ARBA00008655"/>
    </source>
</evidence>
<keyword evidence="3 4" id="KW-0012">Acyltransferase</keyword>
<dbReference type="PANTHER" id="PTHR10434">
    <property type="entry name" value="1-ACYL-SN-GLYCEROL-3-PHOSPHATE ACYLTRANSFERASE"/>
    <property type="match status" value="1"/>
</dbReference>
<dbReference type="NCBIfam" id="TIGR00530">
    <property type="entry name" value="AGP_acyltrn"/>
    <property type="match status" value="1"/>
</dbReference>
<comment type="catalytic activity">
    <reaction evidence="4">
        <text>a 1-acyl-sn-glycero-3-phosphate + an acyl-CoA = a 1,2-diacyl-sn-glycero-3-phosphate + CoA</text>
        <dbReference type="Rhea" id="RHEA:19709"/>
        <dbReference type="ChEBI" id="CHEBI:57287"/>
        <dbReference type="ChEBI" id="CHEBI:57970"/>
        <dbReference type="ChEBI" id="CHEBI:58342"/>
        <dbReference type="ChEBI" id="CHEBI:58608"/>
        <dbReference type="EC" id="2.3.1.51"/>
    </reaction>
</comment>
<reference evidence="8 9" key="1">
    <citation type="submission" date="2018-12" db="EMBL/GenBank/DDBJ databases">
        <authorList>
            <person name="Tiukova I."/>
            <person name="Dainat J."/>
        </authorList>
    </citation>
    <scope>NUCLEOTIDE SEQUENCE [LARGE SCALE GENOMIC DNA]</scope>
</reference>
<dbReference type="OrthoDB" id="202234at2759"/>
<dbReference type="AlphaFoldDB" id="A0A448YRQ6"/>
<evidence type="ECO:0000313" key="8">
    <source>
        <dbReference type="EMBL" id="VEU23586.1"/>
    </source>
</evidence>
<dbReference type="GO" id="GO:0005783">
    <property type="term" value="C:endoplasmic reticulum"/>
    <property type="evidence" value="ECO:0007669"/>
    <property type="project" value="TreeGrafter"/>
</dbReference>
<comment type="domain">
    <text evidence="4">The HXXXXD motif is essential for acyltransferase activity and may constitute the binding site for the phosphate moiety of the glycerol-3-phosphate.</text>
</comment>
<dbReference type="GO" id="GO:0016020">
    <property type="term" value="C:membrane"/>
    <property type="evidence" value="ECO:0007669"/>
    <property type="project" value="InterPro"/>
</dbReference>
<dbReference type="FunCoup" id="A0A448YRQ6">
    <property type="interactions" value="285"/>
</dbReference>
<feature type="domain" description="Phospholipid/glycerol acyltransferase" evidence="7">
    <location>
        <begin position="101"/>
        <end position="218"/>
    </location>
</feature>
<dbReference type="InParanoid" id="A0A448YRQ6"/>
<dbReference type="Pfam" id="PF01553">
    <property type="entry name" value="Acyltransferase"/>
    <property type="match status" value="1"/>
</dbReference>
<dbReference type="EC" id="2.3.1.51" evidence="4"/>
<dbReference type="SUPFAM" id="SSF69593">
    <property type="entry name" value="Glycerol-3-phosphate (1)-acyltransferase"/>
    <property type="match status" value="1"/>
</dbReference>
<dbReference type="SMART" id="SM00563">
    <property type="entry name" value="PlsC"/>
    <property type="match status" value="1"/>
</dbReference>
<sequence length="308" mass="34080">MAVCDTSSFPYIASAVLGFMIMSFTGRLGKAIKFYTKGILALNIMIFSATYGVFCSIVLSICGKRDYSQYSVARLYYTLLSFFLRLRIEVDRPELLSKLPAVLISNHQSEMDVYILGKVFPPKCVVTAKKSLKYVPFLGWFMSASGTFFLDRANRKEALTTLNKALTDLKKRQGGIFMFPEGTRSNSPTPTLLPFKKGAFHLAVQGQIPIVPLVVSNTSNIYSLKLQNFNTGTIKIKVLDPIPTSGLTKDDVPDLCLKTEELMRKAVVDLGMSEVAGEPKQKNKTAGNLPLSEEETINESTSLLEAQK</sequence>
<feature type="region of interest" description="Disordered" evidence="5">
    <location>
        <begin position="276"/>
        <end position="308"/>
    </location>
</feature>
<dbReference type="PANTHER" id="PTHR10434:SF11">
    <property type="entry name" value="1-ACYL-SN-GLYCEROL-3-PHOSPHATE ACYLTRANSFERASE"/>
    <property type="match status" value="1"/>
</dbReference>
<dbReference type="CDD" id="cd07989">
    <property type="entry name" value="LPLAT_AGPAT-like"/>
    <property type="match status" value="1"/>
</dbReference>
<keyword evidence="9" id="KW-1185">Reference proteome</keyword>
<evidence type="ECO:0000313" key="9">
    <source>
        <dbReference type="Proteomes" id="UP000290900"/>
    </source>
</evidence>
<dbReference type="GO" id="GO:0003841">
    <property type="term" value="F:1-acylglycerol-3-phosphate O-acyltransferase activity"/>
    <property type="evidence" value="ECO:0007669"/>
    <property type="project" value="UniProtKB-UniRule"/>
</dbReference>
<name>A0A448YRQ6_BRENA</name>
<evidence type="ECO:0000256" key="6">
    <source>
        <dbReference type="SAM" id="Phobius"/>
    </source>
</evidence>
<keyword evidence="4" id="KW-0594">Phospholipid biosynthesis</keyword>
<proteinExistence type="inferred from homology"/>
<dbReference type="InterPro" id="IPR004552">
    <property type="entry name" value="AGP_acyltrans"/>
</dbReference>
<keyword evidence="6" id="KW-0472">Membrane</keyword>
<keyword evidence="4" id="KW-0444">Lipid biosynthesis</keyword>
<evidence type="ECO:0000256" key="5">
    <source>
        <dbReference type="SAM" id="MobiDB-lite"/>
    </source>
</evidence>
<organism evidence="8 9">
    <name type="scientific">Brettanomyces naardenensis</name>
    <name type="common">Yeast</name>
    <dbReference type="NCBI Taxonomy" id="13370"/>
    <lineage>
        <taxon>Eukaryota</taxon>
        <taxon>Fungi</taxon>
        <taxon>Dikarya</taxon>
        <taxon>Ascomycota</taxon>
        <taxon>Saccharomycotina</taxon>
        <taxon>Pichiomycetes</taxon>
        <taxon>Pichiales</taxon>
        <taxon>Pichiaceae</taxon>
        <taxon>Brettanomyces</taxon>
    </lineage>
</organism>
<evidence type="ECO:0000256" key="4">
    <source>
        <dbReference type="RuleBase" id="RU361267"/>
    </source>
</evidence>
<keyword evidence="4" id="KW-0443">Lipid metabolism</keyword>
<feature type="transmembrane region" description="Helical" evidence="6">
    <location>
        <begin position="12"/>
        <end position="28"/>
    </location>
</feature>
<accession>A0A448YRQ6</accession>
<evidence type="ECO:0000256" key="2">
    <source>
        <dbReference type="ARBA" id="ARBA00022679"/>
    </source>
</evidence>
<dbReference type="EMBL" id="CAACVR010000045">
    <property type="protein sequence ID" value="VEU23586.1"/>
    <property type="molecule type" value="Genomic_DNA"/>
</dbReference>
<comment type="similarity">
    <text evidence="1 4">Belongs to the 1-acyl-sn-glycerol-3-phosphate acyltransferase family.</text>
</comment>